<protein>
    <recommendedName>
        <fullName evidence="3">U1-type domain-containing protein</fullName>
    </recommendedName>
</protein>
<dbReference type="PANTHER" id="PTHR31434">
    <property type="entry name" value="S PHASE CYCLIN A-ASSOCIATED PROTEIN IN THE ENDOPLASMIC RETICULUM"/>
    <property type="match status" value="1"/>
</dbReference>
<feature type="compositionally biased region" description="Low complexity" evidence="2">
    <location>
        <begin position="403"/>
        <end position="436"/>
    </location>
</feature>
<evidence type="ECO:0000259" key="3">
    <source>
        <dbReference type="SMART" id="SM00451"/>
    </source>
</evidence>
<name>A0A9P0G2G5_BEMTA</name>
<feature type="compositionally biased region" description="Polar residues" evidence="2">
    <location>
        <begin position="581"/>
        <end position="598"/>
    </location>
</feature>
<feature type="compositionally biased region" description="Basic and acidic residues" evidence="2">
    <location>
        <begin position="823"/>
        <end position="863"/>
    </location>
</feature>
<feature type="compositionally biased region" description="Basic and acidic residues" evidence="2">
    <location>
        <begin position="539"/>
        <end position="553"/>
    </location>
</feature>
<feature type="region of interest" description="Disordered" evidence="2">
    <location>
        <begin position="1160"/>
        <end position="1189"/>
    </location>
</feature>
<feature type="region of interest" description="Disordered" evidence="2">
    <location>
        <begin position="220"/>
        <end position="248"/>
    </location>
</feature>
<dbReference type="PANTHER" id="PTHR31434:SF2">
    <property type="entry name" value="S PHASE CYCLIN A-ASSOCIATED PROTEIN IN THE ENDOPLASMIC RETICULUM"/>
    <property type="match status" value="1"/>
</dbReference>
<proteinExistence type="predicted"/>
<feature type="region of interest" description="Disordered" evidence="2">
    <location>
        <begin position="682"/>
        <end position="752"/>
    </location>
</feature>
<sequence length="1777" mass="199763">MGDPHPMLQIKERVVTNHLRVPVDSPGEKNGFWKPLPSGKSLDLKMDEQLRMSKRTKPGSRVRSASTGRDKKSELQARYWAFLFGNLQRAVDEIYQTCESDESISECKEVILVLENFTREFHSLVEWFKLKWEYENTAPPQRPTSLAWEVRKSSPRKFQVPKMLPGMSNSFIKKKLSFNSSGLLKTIHPNDTILESHGLKFGDVDPENCLSKVSDVVSENSLKRSEDQKSPTPLTGSNDSVNDKGFKSSLECDQAENKISSKVMKKTDDSSPLELSCIQEVLETNNSTDSVKDAKPLKSPTVKKVIPSFSVKNASTASKITATAKKPLAAVKSNPTVIPGRNVAAAAFVPKKTIALSNQTVNNCTKPTTNATKISPSYSNPKALPVAQRTFTSSKSLTVPNLSTKASSSTTSSKTESVTTGGQKSLKTTTSSSSQKTEVESGTKVNELEKESASPVKASLNVETKSQVVLKDAKKPAPDVKILVKDNAAGTQPIAQQKDTKKMTDVQIQTDEKSVLATKPKLVEKTEDPIKVSRAAIKLGEEAISKPVSRPEEIPQENSKSCPSPKVEVNPSVDSSKKHPANSSPDPTYTSKVNTPKILSQGKESLKTVSNPPAKSVSTKPAYSSLVRSRTSVEIRPSKHVLSHRNSIPSNTSNKQIISPLDKALGRNFLKQSKNIDIKSCYKSEAVPKKTPSSAQKSPKLRKTPEKDPDGWETVVGRSRRSNPLTQSSSSLKLRNSVTNCEPSNRYYLPSPATSLPALALSMEKESKDVEKNNKQQKNKENWEIAKMNQRNKLKSVKNAEMEKDRPIMSHLGAARQSAVKTKQKDLKVQDGKKKDGESEKRKVLSKENEKSKGGKRIIDHSKTELLEDELLDKEEIRKSKELDEEEKNLQKEIQVLESTEIEIDTETDEVETDWESSSELAKDDADLLTDKDLLDERYRSMLMGMPWADQMEALDKLETLMAMDTSSTGLSWGERMKTLEQLEEIVARSPGRALELHQKLSSPSRRRTIPDAINRHQARQARAQKKRQELLQKKSSKLRWLLNKVEEVKSAQNQLAEERRCRIELKLKKAEENRNQHLSCIRRKAHDEEEKLKEIAFINELEAQNKRHDFLALCQEQEERLQGIIEERQRKLEEKAAKEAAVEERKKALEAERQEKLEKMQERRRIREERIHQEQQEKEKERQELAREKAKDREDRLLALQAAQLANVEELQKKIQQKQEESARRHEENIELIRQRALEFGMQRSVGDDIAPQLVPYEKKKYCTVCKVLIDSEVFLLSHLRGKPHLDAVKKVQKGGECDENSFIIVAPDEITEANNRQTQEKLKAVRKRCKKIKAKLNSRGEEYLAKLKSESVSKKTDSPNKSRLSKCVKDIGKLVSTQGVGLWPDNAITLLERNLNELCRIFDKKESADQSIFRELQGFTCLSNLLDLAICVPKSMFSFLPLKCFVTIATTYLYACQNSIENSKFVLLSNKIALLLDVLYNRLNILIPDSFSDKPSPVLEVPPVDNIAGSLMKLVSTIISQPVNDETIDSDVTSRIPDVVSYIVSVGITDKLTGYCGTVRNPIDDLPDVAQFLLSLIQFLSTLAETRCPENGTRLLEKLKDTELMGAVSLLYGMLLHQGAPQTLPSHTLTVATATMKFLATCAQLQLKLFQSVLGAEGISLQFRHIASYLLWYCSQNKNETELLHQVVELVGYFAVGNNDNQLMLQTGHMPTVLQQLCNLPFPYFSNPNLTRLLFPVLLACIHDCPENRAVFDQELSYQALRISLRTYVRENSVP</sequence>
<feature type="compositionally biased region" description="Basic and acidic residues" evidence="2">
    <location>
        <begin position="764"/>
        <end position="784"/>
    </location>
</feature>
<feature type="region of interest" description="Disordered" evidence="2">
    <location>
        <begin position="398"/>
        <end position="461"/>
    </location>
</feature>
<evidence type="ECO:0000313" key="5">
    <source>
        <dbReference type="Proteomes" id="UP001152759"/>
    </source>
</evidence>
<dbReference type="GO" id="GO:0003676">
    <property type="term" value="F:nucleic acid binding"/>
    <property type="evidence" value="ECO:0007669"/>
    <property type="project" value="InterPro"/>
</dbReference>
<feature type="region of interest" description="Disordered" evidence="2">
    <location>
        <begin position="51"/>
        <end position="70"/>
    </location>
</feature>
<evidence type="ECO:0000256" key="2">
    <source>
        <dbReference type="SAM" id="MobiDB-lite"/>
    </source>
</evidence>
<evidence type="ECO:0000256" key="1">
    <source>
        <dbReference type="SAM" id="Coils"/>
    </source>
</evidence>
<feature type="domain" description="U1-type" evidence="3">
    <location>
        <begin position="1259"/>
        <end position="1293"/>
    </location>
</feature>
<dbReference type="GO" id="GO:0008270">
    <property type="term" value="F:zinc ion binding"/>
    <property type="evidence" value="ECO:0007669"/>
    <property type="project" value="InterPro"/>
</dbReference>
<dbReference type="InterPro" id="IPR003604">
    <property type="entry name" value="Matrin/U1-like-C_Znf_C2H2"/>
</dbReference>
<keyword evidence="1" id="KW-0175">Coiled coil</keyword>
<dbReference type="EMBL" id="OU963866">
    <property type="protein sequence ID" value="CAH0772656.1"/>
    <property type="molecule type" value="Genomic_DNA"/>
</dbReference>
<dbReference type="SMART" id="SM00451">
    <property type="entry name" value="ZnF_U1"/>
    <property type="match status" value="1"/>
</dbReference>
<evidence type="ECO:0000313" key="4">
    <source>
        <dbReference type="EMBL" id="CAH0772656.1"/>
    </source>
</evidence>
<organism evidence="4 5">
    <name type="scientific">Bemisia tabaci</name>
    <name type="common">Sweetpotato whitefly</name>
    <name type="synonym">Aleurodes tabaci</name>
    <dbReference type="NCBI Taxonomy" id="7038"/>
    <lineage>
        <taxon>Eukaryota</taxon>
        <taxon>Metazoa</taxon>
        <taxon>Ecdysozoa</taxon>
        <taxon>Arthropoda</taxon>
        <taxon>Hexapoda</taxon>
        <taxon>Insecta</taxon>
        <taxon>Pterygota</taxon>
        <taxon>Neoptera</taxon>
        <taxon>Paraneoptera</taxon>
        <taxon>Hemiptera</taxon>
        <taxon>Sternorrhyncha</taxon>
        <taxon>Aleyrodoidea</taxon>
        <taxon>Aleyrodidae</taxon>
        <taxon>Aleyrodinae</taxon>
        <taxon>Bemisia</taxon>
    </lineage>
</organism>
<reference evidence="4" key="1">
    <citation type="submission" date="2021-12" db="EMBL/GenBank/DDBJ databases">
        <authorList>
            <person name="King R."/>
        </authorList>
    </citation>
    <scope>NUCLEOTIDE SEQUENCE</scope>
</reference>
<dbReference type="InterPro" id="IPR032446">
    <property type="entry name" value="SCAPER_N"/>
</dbReference>
<keyword evidence="5" id="KW-1185">Reference proteome</keyword>
<accession>A0A9P0G2G5</accession>
<dbReference type="SUPFAM" id="SSF57667">
    <property type="entry name" value="beta-beta-alpha zinc fingers"/>
    <property type="match status" value="1"/>
</dbReference>
<feature type="region of interest" description="Disordered" evidence="2">
    <location>
        <begin position="538"/>
        <end position="657"/>
    </location>
</feature>
<dbReference type="Pfam" id="PF16501">
    <property type="entry name" value="SCAPER_N"/>
    <property type="match status" value="1"/>
</dbReference>
<feature type="compositionally biased region" description="Basic and acidic residues" evidence="2">
    <location>
        <begin position="798"/>
        <end position="808"/>
    </location>
</feature>
<dbReference type="Proteomes" id="UP001152759">
    <property type="component" value="Chromosome 5"/>
</dbReference>
<feature type="compositionally biased region" description="Polar residues" evidence="2">
    <location>
        <begin position="644"/>
        <end position="657"/>
    </location>
</feature>
<feature type="compositionally biased region" description="Polar residues" evidence="2">
    <location>
        <begin position="230"/>
        <end position="240"/>
    </location>
</feature>
<feature type="compositionally biased region" description="Polar residues" evidence="2">
    <location>
        <begin position="722"/>
        <end position="743"/>
    </location>
</feature>
<gene>
    <name evidence="4" type="ORF">BEMITA_LOCUS9238</name>
</gene>
<dbReference type="InterPro" id="IPR036236">
    <property type="entry name" value="Znf_C2H2_sf"/>
</dbReference>
<feature type="region of interest" description="Disordered" evidence="2">
    <location>
        <begin position="764"/>
        <end position="863"/>
    </location>
</feature>
<dbReference type="Gene3D" id="3.30.160.60">
    <property type="entry name" value="Classic Zinc Finger"/>
    <property type="match status" value="1"/>
</dbReference>
<feature type="coiled-coil region" evidence="1">
    <location>
        <begin position="873"/>
        <end position="903"/>
    </location>
</feature>
<feature type="compositionally biased region" description="Basic and acidic residues" evidence="2">
    <location>
        <begin position="437"/>
        <end position="452"/>
    </location>
</feature>
<feature type="compositionally biased region" description="Polar residues" evidence="2">
    <location>
        <begin position="607"/>
        <end position="630"/>
    </location>
</feature>